<evidence type="ECO:0000313" key="2">
    <source>
        <dbReference type="EMBL" id="PRX98452.1"/>
    </source>
</evidence>
<dbReference type="Proteomes" id="UP000237846">
    <property type="component" value="Unassembled WGS sequence"/>
</dbReference>
<dbReference type="AlphaFoldDB" id="A0A2T0Q3S1"/>
<dbReference type="Gene3D" id="3.90.550.10">
    <property type="entry name" value="Spore Coat Polysaccharide Biosynthesis Protein SpsA, Chain A"/>
    <property type="match status" value="1"/>
</dbReference>
<dbReference type="RefSeq" id="WP_106245578.1">
    <property type="nucleotide sequence ID" value="NZ_PVZC01000004.1"/>
</dbReference>
<comment type="caution">
    <text evidence="2">The sequence shown here is derived from an EMBL/GenBank/DDBJ whole genome shotgun (WGS) entry which is preliminary data.</text>
</comment>
<gene>
    <name evidence="2" type="ORF">CLV72_10429</name>
</gene>
<accession>A0A2T0Q3S1</accession>
<sequence>MTASARVAGLLLAAGAGRRLGRPKALVEFCGATLLDRGVRLLRTGGCGPVVVVSGAAPLDPPELPQVTVRHNPDWAEGMASSLRTGLAALAEVAEGGAESGAAVVALVDQPLIGPEAVARLIRAHAAGAGIAVAGYGGRPRNPVLLAREHWAAVAAGARGDAGARPFLRARPELVTLVPCDGTGSPDDIDTPEDLARLSAAG</sequence>
<dbReference type="OrthoDB" id="4427994at2"/>
<dbReference type="Pfam" id="PF12804">
    <property type="entry name" value="NTP_transf_3"/>
    <property type="match status" value="1"/>
</dbReference>
<feature type="domain" description="MobA-like NTP transferase" evidence="1">
    <location>
        <begin position="9"/>
        <end position="171"/>
    </location>
</feature>
<evidence type="ECO:0000313" key="3">
    <source>
        <dbReference type="Proteomes" id="UP000237846"/>
    </source>
</evidence>
<name>A0A2T0Q3S1_9ACTN</name>
<dbReference type="InterPro" id="IPR025877">
    <property type="entry name" value="MobA-like_NTP_Trfase"/>
</dbReference>
<organism evidence="2 3">
    <name type="scientific">Allonocardiopsis opalescens</name>
    <dbReference type="NCBI Taxonomy" id="1144618"/>
    <lineage>
        <taxon>Bacteria</taxon>
        <taxon>Bacillati</taxon>
        <taxon>Actinomycetota</taxon>
        <taxon>Actinomycetes</taxon>
        <taxon>Streptosporangiales</taxon>
        <taxon>Allonocardiopsis</taxon>
    </lineage>
</organism>
<proteinExistence type="predicted"/>
<dbReference type="PANTHER" id="PTHR43777:SF1">
    <property type="entry name" value="MOLYBDENUM COFACTOR CYTIDYLYLTRANSFERASE"/>
    <property type="match status" value="1"/>
</dbReference>
<keyword evidence="3" id="KW-1185">Reference proteome</keyword>
<dbReference type="PANTHER" id="PTHR43777">
    <property type="entry name" value="MOLYBDENUM COFACTOR CYTIDYLYLTRANSFERASE"/>
    <property type="match status" value="1"/>
</dbReference>
<reference evidence="2 3" key="1">
    <citation type="submission" date="2018-03" db="EMBL/GenBank/DDBJ databases">
        <title>Genomic Encyclopedia of Archaeal and Bacterial Type Strains, Phase II (KMG-II): from individual species to whole genera.</title>
        <authorList>
            <person name="Goeker M."/>
        </authorList>
    </citation>
    <scope>NUCLEOTIDE SEQUENCE [LARGE SCALE GENOMIC DNA]</scope>
    <source>
        <strain evidence="2 3">DSM 45601</strain>
    </source>
</reference>
<dbReference type="InterPro" id="IPR029044">
    <property type="entry name" value="Nucleotide-diphossugar_trans"/>
</dbReference>
<dbReference type="SUPFAM" id="SSF53448">
    <property type="entry name" value="Nucleotide-diphospho-sugar transferases"/>
    <property type="match status" value="1"/>
</dbReference>
<evidence type="ECO:0000259" key="1">
    <source>
        <dbReference type="Pfam" id="PF12804"/>
    </source>
</evidence>
<protein>
    <submittedName>
        <fullName evidence="2">Nicotine blue oxidoreductase</fullName>
    </submittedName>
</protein>
<dbReference type="GO" id="GO:0016779">
    <property type="term" value="F:nucleotidyltransferase activity"/>
    <property type="evidence" value="ECO:0007669"/>
    <property type="project" value="UniProtKB-ARBA"/>
</dbReference>
<dbReference type="EMBL" id="PVZC01000004">
    <property type="protein sequence ID" value="PRX98452.1"/>
    <property type="molecule type" value="Genomic_DNA"/>
</dbReference>